<organism evidence="1 2">
    <name type="scientific">Rhamnella rubrinervis</name>
    <dbReference type="NCBI Taxonomy" id="2594499"/>
    <lineage>
        <taxon>Eukaryota</taxon>
        <taxon>Viridiplantae</taxon>
        <taxon>Streptophyta</taxon>
        <taxon>Embryophyta</taxon>
        <taxon>Tracheophyta</taxon>
        <taxon>Spermatophyta</taxon>
        <taxon>Magnoliopsida</taxon>
        <taxon>eudicotyledons</taxon>
        <taxon>Gunneridae</taxon>
        <taxon>Pentapetalae</taxon>
        <taxon>rosids</taxon>
        <taxon>fabids</taxon>
        <taxon>Rosales</taxon>
        <taxon>Rhamnaceae</taxon>
        <taxon>rhamnoid group</taxon>
        <taxon>Rhamneae</taxon>
        <taxon>Rhamnella</taxon>
    </lineage>
</organism>
<keyword evidence="2" id="KW-1185">Reference proteome</keyword>
<accession>A0A8K0HEX1</accession>
<reference evidence="1" key="1">
    <citation type="submission" date="2020-03" db="EMBL/GenBank/DDBJ databases">
        <title>A high-quality chromosome-level genome assembly of a woody plant with both climbing and erect habits, Rhamnella rubrinervis.</title>
        <authorList>
            <person name="Lu Z."/>
            <person name="Yang Y."/>
            <person name="Zhu X."/>
            <person name="Sun Y."/>
        </authorList>
    </citation>
    <scope>NUCLEOTIDE SEQUENCE</scope>
    <source>
        <strain evidence="1">BYM</strain>
        <tissue evidence="1">Leaf</tissue>
    </source>
</reference>
<dbReference type="EMBL" id="VOIH02000003">
    <property type="protein sequence ID" value="KAF3450539.1"/>
    <property type="molecule type" value="Genomic_DNA"/>
</dbReference>
<evidence type="ECO:0000313" key="1">
    <source>
        <dbReference type="EMBL" id="KAF3450539.1"/>
    </source>
</evidence>
<sequence length="201" mass="22872">MIACPFEPLKSSGRSLPLGPGEGHTRLKMRACYYRQQQWSVVPTTRRARSSTSPVSNVPVGKALEDMLTFMKAGTFIPTEICKEIRGEGMVDQLNEYASSSSRCFQLDLLAFFLLFRILFLHAHLFHFQASLPTDPRYGCAQINRDDRENLRQKMQSKLNSAINHESLNLLVDRARKDLGPSQMSPMEKRFEHTLTISPPQ</sequence>
<name>A0A8K0HEX1_9ROSA</name>
<comment type="caution">
    <text evidence="1">The sequence shown here is derived from an EMBL/GenBank/DDBJ whole genome shotgun (WGS) entry which is preliminary data.</text>
</comment>
<proteinExistence type="predicted"/>
<evidence type="ECO:0000313" key="2">
    <source>
        <dbReference type="Proteomes" id="UP000796880"/>
    </source>
</evidence>
<dbReference type="Proteomes" id="UP000796880">
    <property type="component" value="Unassembled WGS sequence"/>
</dbReference>
<dbReference type="AlphaFoldDB" id="A0A8K0HEX1"/>
<gene>
    <name evidence="1" type="ORF">FNV43_RR06624</name>
</gene>
<protein>
    <submittedName>
        <fullName evidence="1">Uncharacterized protein</fullName>
    </submittedName>
</protein>